<dbReference type="RefSeq" id="WP_184162848.1">
    <property type="nucleotide sequence ID" value="NZ_JACHLC010000002.1"/>
</dbReference>
<protein>
    <recommendedName>
        <fullName evidence="4">DUF4397 domain-containing protein</fullName>
    </recommendedName>
</protein>
<reference evidence="2 3" key="1">
    <citation type="submission" date="2020-08" db="EMBL/GenBank/DDBJ databases">
        <title>Functional genomics of gut bacteria from endangered species of beetles.</title>
        <authorList>
            <person name="Carlos-Shanley C."/>
        </authorList>
    </citation>
    <scope>NUCLEOTIDE SEQUENCE [LARGE SCALE GENOMIC DNA]</scope>
    <source>
        <strain evidence="2 3">S00136</strain>
    </source>
</reference>
<gene>
    <name evidence="2" type="ORF">HNP36_002170</name>
</gene>
<dbReference type="EMBL" id="JACHLC010000002">
    <property type="protein sequence ID" value="MBB6371094.1"/>
    <property type="molecule type" value="Genomic_DNA"/>
</dbReference>
<feature type="signal peptide" evidence="1">
    <location>
        <begin position="1"/>
        <end position="21"/>
    </location>
</feature>
<dbReference type="Proteomes" id="UP000589738">
    <property type="component" value="Unassembled WGS sequence"/>
</dbReference>
<dbReference type="AlphaFoldDB" id="A0A841N2J6"/>
<evidence type="ECO:0000256" key="1">
    <source>
        <dbReference type="SAM" id="SignalP"/>
    </source>
</evidence>
<name>A0A841N2J6_9FLAO</name>
<evidence type="ECO:0000313" key="3">
    <source>
        <dbReference type="Proteomes" id="UP000589738"/>
    </source>
</evidence>
<evidence type="ECO:0000313" key="2">
    <source>
        <dbReference type="EMBL" id="MBB6371094.1"/>
    </source>
</evidence>
<organism evidence="2 3">
    <name type="scientific">Chryseobacterium shigense</name>
    <dbReference type="NCBI Taxonomy" id="297244"/>
    <lineage>
        <taxon>Bacteria</taxon>
        <taxon>Pseudomonadati</taxon>
        <taxon>Bacteroidota</taxon>
        <taxon>Flavobacteriia</taxon>
        <taxon>Flavobacteriales</taxon>
        <taxon>Weeksellaceae</taxon>
        <taxon>Chryseobacterium group</taxon>
        <taxon>Chryseobacterium</taxon>
    </lineage>
</organism>
<proteinExistence type="predicted"/>
<feature type="chain" id="PRO_5032374498" description="DUF4397 domain-containing protein" evidence="1">
    <location>
        <begin position="22"/>
        <end position="249"/>
    </location>
</feature>
<accession>A0A841N2J6</accession>
<sequence length="249" mass="26925">MTSKKLFMAITAMLFSTHYFAQIGINTSSPKQALQISGSGTGILQPVIRIEGLNSTNNPAHENSSSVKRVYADSNGTLVIANNSQTNLAYKITLPDTVISGGTDRAVASQTFTLEYPSIVHVEAKVGMTASDELSRLTTTGQTLRNGQARLFGTYYKFTSAPSGVLTNTAFGQVIIPFNTTDDGESQAAGIFYLEPRKDMYLPKGTYTLALYGYSQSSILDFEVNKPDSVNNLSQPSQQMIISITPTSY</sequence>
<keyword evidence="1" id="KW-0732">Signal</keyword>
<comment type="caution">
    <text evidence="2">The sequence shown here is derived from an EMBL/GenBank/DDBJ whole genome shotgun (WGS) entry which is preliminary data.</text>
</comment>
<evidence type="ECO:0008006" key="4">
    <source>
        <dbReference type="Google" id="ProtNLM"/>
    </source>
</evidence>
<keyword evidence="3" id="KW-1185">Reference proteome</keyword>